<gene>
    <name evidence="1" type="ORF">GMARGA_LOCUS4343</name>
</gene>
<evidence type="ECO:0000313" key="2">
    <source>
        <dbReference type="Proteomes" id="UP000789901"/>
    </source>
</evidence>
<sequence length="316" mass="36696">MILSQKDKADRNHTKLKEIQEKINDRCEMINEKQSKMLASLLDKLFNKIKINRLVKKESFQRSLLLETNKILAHTKEHFSSQFEEKSLNLKEMPDNSGASGISYTLIKATGPFLQQIFKKFTDKCLTFLKETTNFILQLFNKRHAKVLIEVEETEIFEYSYMLSIKISTNIVSRGYIEKKWRQAVLTFSDDTTWLANIQKQIEEIINIADSSTKLTIFNSKLNFKAIKTLEKLNIFYTNQLILQDGTMLATWGQLKLIKNATKKGKKPIWVRYIESIILQDTATRKIKDDLSINANLKGLAISNLQRFSSDNRVKD</sequence>
<organism evidence="1 2">
    <name type="scientific">Gigaspora margarita</name>
    <dbReference type="NCBI Taxonomy" id="4874"/>
    <lineage>
        <taxon>Eukaryota</taxon>
        <taxon>Fungi</taxon>
        <taxon>Fungi incertae sedis</taxon>
        <taxon>Mucoromycota</taxon>
        <taxon>Glomeromycotina</taxon>
        <taxon>Glomeromycetes</taxon>
        <taxon>Diversisporales</taxon>
        <taxon>Gigasporaceae</taxon>
        <taxon>Gigaspora</taxon>
    </lineage>
</organism>
<dbReference type="EMBL" id="CAJVQB010001698">
    <property type="protein sequence ID" value="CAG8546493.1"/>
    <property type="molecule type" value="Genomic_DNA"/>
</dbReference>
<evidence type="ECO:0000313" key="1">
    <source>
        <dbReference type="EMBL" id="CAG8546493.1"/>
    </source>
</evidence>
<keyword evidence="2" id="KW-1185">Reference proteome</keyword>
<protein>
    <submittedName>
        <fullName evidence="1">44356_t:CDS:1</fullName>
    </submittedName>
</protein>
<reference evidence="1 2" key="1">
    <citation type="submission" date="2021-06" db="EMBL/GenBank/DDBJ databases">
        <authorList>
            <person name="Kallberg Y."/>
            <person name="Tangrot J."/>
            <person name="Rosling A."/>
        </authorList>
    </citation>
    <scope>NUCLEOTIDE SEQUENCE [LARGE SCALE GENOMIC DNA]</scope>
    <source>
        <strain evidence="1 2">120-4 pot B 10/14</strain>
    </source>
</reference>
<dbReference type="Proteomes" id="UP000789901">
    <property type="component" value="Unassembled WGS sequence"/>
</dbReference>
<comment type="caution">
    <text evidence="1">The sequence shown here is derived from an EMBL/GenBank/DDBJ whole genome shotgun (WGS) entry which is preliminary data.</text>
</comment>
<name>A0ABN7UA07_GIGMA</name>
<proteinExistence type="predicted"/>
<accession>A0ABN7UA07</accession>